<dbReference type="EMBL" id="CAKMRJ010000001">
    <property type="protein sequence ID" value="CAH1413076.1"/>
    <property type="molecule type" value="Genomic_DNA"/>
</dbReference>
<evidence type="ECO:0000313" key="1">
    <source>
        <dbReference type="EMBL" id="CAH1413076.1"/>
    </source>
</evidence>
<dbReference type="Proteomes" id="UP001157418">
    <property type="component" value="Unassembled WGS sequence"/>
</dbReference>
<proteinExistence type="predicted"/>
<reference evidence="1 2" key="1">
    <citation type="submission" date="2022-01" db="EMBL/GenBank/DDBJ databases">
        <authorList>
            <person name="Xiong W."/>
            <person name="Schranz E."/>
        </authorList>
    </citation>
    <scope>NUCLEOTIDE SEQUENCE [LARGE SCALE GENOMIC DNA]</scope>
</reference>
<dbReference type="AlphaFoldDB" id="A0AAU9LEA3"/>
<accession>A0AAU9LEA3</accession>
<sequence length="77" mass="9048">MFPKFFFTHHCLLPPPHQLFGQHQHPLSTNEILIVIAHLEQDLARRSSQQFGPHPSAVTYQIMHTSFKKLKKFLKPF</sequence>
<protein>
    <submittedName>
        <fullName evidence="1">Uncharacterized protein</fullName>
    </submittedName>
</protein>
<name>A0AAU9LEA3_9ASTR</name>
<comment type="caution">
    <text evidence="1">The sequence shown here is derived from an EMBL/GenBank/DDBJ whole genome shotgun (WGS) entry which is preliminary data.</text>
</comment>
<keyword evidence="2" id="KW-1185">Reference proteome</keyword>
<gene>
    <name evidence="1" type="ORF">LVIROSA_LOCUS1052</name>
</gene>
<evidence type="ECO:0000313" key="2">
    <source>
        <dbReference type="Proteomes" id="UP001157418"/>
    </source>
</evidence>
<organism evidence="1 2">
    <name type="scientific">Lactuca virosa</name>
    <dbReference type="NCBI Taxonomy" id="75947"/>
    <lineage>
        <taxon>Eukaryota</taxon>
        <taxon>Viridiplantae</taxon>
        <taxon>Streptophyta</taxon>
        <taxon>Embryophyta</taxon>
        <taxon>Tracheophyta</taxon>
        <taxon>Spermatophyta</taxon>
        <taxon>Magnoliopsida</taxon>
        <taxon>eudicotyledons</taxon>
        <taxon>Gunneridae</taxon>
        <taxon>Pentapetalae</taxon>
        <taxon>asterids</taxon>
        <taxon>campanulids</taxon>
        <taxon>Asterales</taxon>
        <taxon>Asteraceae</taxon>
        <taxon>Cichorioideae</taxon>
        <taxon>Cichorieae</taxon>
        <taxon>Lactucinae</taxon>
        <taxon>Lactuca</taxon>
    </lineage>
</organism>